<dbReference type="InterPro" id="IPR008271">
    <property type="entry name" value="Ser/Thr_kinase_AS"/>
</dbReference>
<feature type="compositionally biased region" description="Low complexity" evidence="9">
    <location>
        <begin position="597"/>
        <end position="610"/>
    </location>
</feature>
<keyword evidence="4 7" id="KW-0547">Nucleotide-binding</keyword>
<dbReference type="PANTHER" id="PTHR24058:SF22">
    <property type="entry name" value="DUAL SPECIFICITY TYROSINE-PHOSPHORYLATION-REGULATED KINASE 4"/>
    <property type="match status" value="1"/>
</dbReference>
<feature type="region of interest" description="Disordered" evidence="9">
    <location>
        <begin position="185"/>
        <end position="358"/>
    </location>
</feature>
<dbReference type="CDD" id="cd14210">
    <property type="entry name" value="PKc_DYRK"/>
    <property type="match status" value="1"/>
</dbReference>
<keyword evidence="2" id="KW-0723">Serine/threonine-protein kinase</keyword>
<feature type="binding site" evidence="7">
    <location>
        <position position="809"/>
    </location>
    <ligand>
        <name>ATP</name>
        <dbReference type="ChEBI" id="CHEBI:30616"/>
    </ligand>
</feature>
<evidence type="ECO:0000256" key="2">
    <source>
        <dbReference type="ARBA" id="ARBA00022527"/>
    </source>
</evidence>
<feature type="coiled-coil region" evidence="8">
    <location>
        <begin position="378"/>
        <end position="405"/>
    </location>
</feature>
<dbReference type="InterPro" id="IPR050494">
    <property type="entry name" value="Ser_Thr_dual-spec_kinase"/>
</dbReference>
<keyword evidence="8" id="KW-0175">Coiled coil</keyword>
<feature type="compositionally biased region" description="Low complexity" evidence="9">
    <location>
        <begin position="27"/>
        <end position="56"/>
    </location>
</feature>
<evidence type="ECO:0000256" key="4">
    <source>
        <dbReference type="ARBA" id="ARBA00022741"/>
    </source>
</evidence>
<keyword evidence="5" id="KW-0418">Kinase</keyword>
<dbReference type="PANTHER" id="PTHR24058">
    <property type="entry name" value="DUAL SPECIFICITY PROTEIN KINASE"/>
    <property type="match status" value="1"/>
</dbReference>
<keyword evidence="3" id="KW-0808">Transferase</keyword>
<comment type="caution">
    <text evidence="11">The sequence shown here is derived from an EMBL/GenBank/DDBJ whole genome shotgun (WGS) entry which is preliminary data.</text>
</comment>
<feature type="compositionally biased region" description="Polar residues" evidence="9">
    <location>
        <begin position="331"/>
        <end position="358"/>
    </location>
</feature>
<feature type="region of interest" description="Disordered" evidence="9">
    <location>
        <begin position="116"/>
        <end position="168"/>
    </location>
</feature>
<feature type="region of interest" description="Disordered" evidence="9">
    <location>
        <begin position="651"/>
        <end position="709"/>
    </location>
</feature>
<dbReference type="Pfam" id="PF00069">
    <property type="entry name" value="Pkinase"/>
    <property type="match status" value="1"/>
</dbReference>
<evidence type="ECO:0000256" key="3">
    <source>
        <dbReference type="ARBA" id="ARBA00022679"/>
    </source>
</evidence>
<feature type="compositionally biased region" description="Polar residues" evidence="9">
    <location>
        <begin position="617"/>
        <end position="626"/>
    </location>
</feature>
<evidence type="ECO:0000256" key="7">
    <source>
        <dbReference type="PROSITE-ProRule" id="PRU10141"/>
    </source>
</evidence>
<evidence type="ECO:0000256" key="6">
    <source>
        <dbReference type="ARBA" id="ARBA00022840"/>
    </source>
</evidence>
<name>A0A8H7URW6_9FUNG</name>
<feature type="compositionally biased region" description="Pro residues" evidence="9">
    <location>
        <begin position="231"/>
        <end position="244"/>
    </location>
</feature>
<evidence type="ECO:0000256" key="5">
    <source>
        <dbReference type="ARBA" id="ARBA00022777"/>
    </source>
</evidence>
<gene>
    <name evidence="11" type="ORF">INT46_005835</name>
</gene>
<feature type="compositionally biased region" description="Polar residues" evidence="9">
    <location>
        <begin position="1"/>
        <end position="26"/>
    </location>
</feature>
<feature type="compositionally biased region" description="Low complexity" evidence="9">
    <location>
        <begin position="679"/>
        <end position="694"/>
    </location>
</feature>
<evidence type="ECO:0000313" key="11">
    <source>
        <dbReference type="EMBL" id="KAG2196311.1"/>
    </source>
</evidence>
<dbReference type="OrthoDB" id="9332038at2759"/>
<dbReference type="Gene3D" id="3.30.200.20">
    <property type="entry name" value="Phosphorylase Kinase, domain 1"/>
    <property type="match status" value="1"/>
</dbReference>
<evidence type="ECO:0000256" key="9">
    <source>
        <dbReference type="SAM" id="MobiDB-lite"/>
    </source>
</evidence>
<reference evidence="11" key="1">
    <citation type="submission" date="2020-12" db="EMBL/GenBank/DDBJ databases">
        <title>Metabolic potential, ecology and presence of endohyphal bacteria is reflected in genomic diversity of Mucoromycotina.</title>
        <authorList>
            <person name="Muszewska A."/>
            <person name="Okrasinska A."/>
            <person name="Steczkiewicz K."/>
            <person name="Drgas O."/>
            <person name="Orlowska M."/>
            <person name="Perlinska-Lenart U."/>
            <person name="Aleksandrzak-Piekarczyk T."/>
            <person name="Szatraj K."/>
            <person name="Zielenkiewicz U."/>
            <person name="Pilsyk S."/>
            <person name="Malc E."/>
            <person name="Mieczkowski P."/>
            <person name="Kruszewska J.S."/>
            <person name="Biernat P."/>
            <person name="Pawlowska J."/>
        </authorList>
    </citation>
    <scope>NUCLEOTIDE SEQUENCE</scope>
    <source>
        <strain evidence="11">CBS 226.32</strain>
    </source>
</reference>
<dbReference type="Gene3D" id="1.10.510.10">
    <property type="entry name" value="Transferase(Phosphotransferase) domain 1"/>
    <property type="match status" value="1"/>
</dbReference>
<comment type="similarity">
    <text evidence="1">Belongs to the protein kinase superfamily. CMGC Ser/Thr protein kinase family. MNB/DYRK subfamily.</text>
</comment>
<proteinExistence type="inferred from homology"/>
<dbReference type="SMART" id="SM00220">
    <property type="entry name" value="S_TKc"/>
    <property type="match status" value="1"/>
</dbReference>
<evidence type="ECO:0000256" key="8">
    <source>
        <dbReference type="SAM" id="Coils"/>
    </source>
</evidence>
<dbReference type="InterPro" id="IPR011009">
    <property type="entry name" value="Kinase-like_dom_sf"/>
</dbReference>
<dbReference type="AlphaFoldDB" id="A0A8H7URW6"/>
<evidence type="ECO:0000313" key="12">
    <source>
        <dbReference type="Proteomes" id="UP000650833"/>
    </source>
</evidence>
<dbReference type="FunFam" id="1.10.510.10:FF:000112">
    <property type="entry name" value="Putative dual specificity tyrosine-phosphorylation-regulated kinase 2"/>
    <property type="match status" value="1"/>
</dbReference>
<protein>
    <recommendedName>
        <fullName evidence="10">Protein kinase domain-containing protein</fullName>
    </recommendedName>
</protein>
<dbReference type="GO" id="GO:0005524">
    <property type="term" value="F:ATP binding"/>
    <property type="evidence" value="ECO:0007669"/>
    <property type="project" value="UniProtKB-UniRule"/>
</dbReference>
<dbReference type="InterPro" id="IPR000719">
    <property type="entry name" value="Prot_kinase_dom"/>
</dbReference>
<dbReference type="Proteomes" id="UP000650833">
    <property type="component" value="Unassembled WGS sequence"/>
</dbReference>
<feature type="region of interest" description="Disordered" evidence="9">
    <location>
        <begin position="1"/>
        <end position="59"/>
    </location>
</feature>
<evidence type="ECO:0000259" key="10">
    <source>
        <dbReference type="PROSITE" id="PS50011"/>
    </source>
</evidence>
<dbReference type="PROSITE" id="PS50011">
    <property type="entry name" value="PROTEIN_KINASE_DOM"/>
    <property type="match status" value="1"/>
</dbReference>
<feature type="region of interest" description="Disordered" evidence="9">
    <location>
        <begin position="461"/>
        <end position="486"/>
    </location>
</feature>
<dbReference type="InterPro" id="IPR017441">
    <property type="entry name" value="Protein_kinase_ATP_BS"/>
</dbReference>
<keyword evidence="6 7" id="KW-0067">ATP-binding</keyword>
<dbReference type="SUPFAM" id="SSF56112">
    <property type="entry name" value="Protein kinase-like (PK-like)"/>
    <property type="match status" value="1"/>
</dbReference>
<dbReference type="EMBL" id="JAEPRC010000482">
    <property type="protein sequence ID" value="KAG2196311.1"/>
    <property type="molecule type" value="Genomic_DNA"/>
</dbReference>
<keyword evidence="12" id="KW-1185">Reference proteome</keyword>
<organism evidence="11 12">
    <name type="scientific">Mucor plumbeus</name>
    <dbReference type="NCBI Taxonomy" id="97098"/>
    <lineage>
        <taxon>Eukaryota</taxon>
        <taxon>Fungi</taxon>
        <taxon>Fungi incertae sedis</taxon>
        <taxon>Mucoromycota</taxon>
        <taxon>Mucoromycotina</taxon>
        <taxon>Mucoromycetes</taxon>
        <taxon>Mucorales</taxon>
        <taxon>Mucorineae</taxon>
        <taxon>Mucoraceae</taxon>
        <taxon>Mucor</taxon>
    </lineage>
</organism>
<dbReference type="GO" id="GO:0005737">
    <property type="term" value="C:cytoplasm"/>
    <property type="evidence" value="ECO:0007669"/>
    <property type="project" value="TreeGrafter"/>
</dbReference>
<feature type="region of interest" description="Disordered" evidence="9">
    <location>
        <begin position="576"/>
        <end position="639"/>
    </location>
</feature>
<dbReference type="PROSITE" id="PS00108">
    <property type="entry name" value="PROTEIN_KINASE_ST"/>
    <property type="match status" value="1"/>
</dbReference>
<sequence length="1102" mass="124549">MSSSEQDNKWSNINNRKTSNVQRLTTSRSSSAVSSSRHYHNNTNNTNTKSNSNKTTSEPECLTAQMVPTRNSSDSEVSNLVPSYMEILNTSGQDWLDTYDYSQGEVGIVAVLPEKPPRSNRRTFHQQNNTEKLPIPVRKTKSMRDNTPRTKLRSPPPPPQHPDIFHDQPRLPEKKQSMQFMNKIKRKLSFSKDKKTPSTLMNDRISLPALTREPRRTVSSSVLNHKHQNAPSPPKLPQPLPSPASPLTQSAQLNNINNGLSEYQGYSRHSRHRSFTYSPPPPRTSSLNATEVPAVPPIPTVPKIQALKSKTNSVRKKKSGDSTLSGGSSLIRPTSDNSSSSDQHLMQSTTLTDSKLTSPTLTPIEQAIQLAPSTSAYAMNLTQDLAEIEKDIKELEIQRDRHSSFINTNDLIQKKHESSPPLPKMKSEQHQLVIDQPIQEQTSPLSHSNPQQNVASVVATTTTTTKTIGRKRGKTLPGSLATPPPIPTLPLPPMTLNPIQLTIPNNLQKKTASVIQLRQSTSTTTLINKSNRIKLSQLSSLDDSLIKKHQTEITNLKAPPGHKLGSNSKLLERKSSLSNILPKRKSHVPTSSTNKETSMTATNASSSTTSKVRRASSYRQPNTSHQAVASAPAPLPPPQKIHLCQQLLLQQQQQYQPHQHQHHHHHNHHNHHHHHHHNNNNNNNNNSNNNSNNNIGKSTPSPPAIVEGARSPKSISTALKYYGQYLSEYERQIEIHDYSQIYFVGPHAQTKHLAGEYNFGFDDERGDYKIVMQDHLAYRYEVIDLLGRGSFGQVVKCFDHKTAQMVAIKLIRNKKRFHAQAITEVNILKKLVEWDPEDRFHTIQMTDHFYFRNHLCIAFECLSMNLYEFIKSNHFQGFSLGLIKRMTFQILQSLTMLAEHNVIHCDLKPENIMLKHPAKSSIKVIDFGSSCFESERVYTYIQSRFYRSPEVILGISYHKAIDMWSVGCIIAELYTGLPLFPGENEQEQLSCIMETMGLPDRHLIERCSRRKLFFDSIGNPRVVANSKGKKRYPGSRSLFQALKCHDVVFIDFVERCLQWDPSKRMTPQEGLNHEWITNIMSSTVKPVSFLSSALLQQQSKRH</sequence>
<feature type="domain" description="Protein kinase" evidence="10">
    <location>
        <begin position="780"/>
        <end position="1076"/>
    </location>
</feature>
<evidence type="ECO:0000256" key="1">
    <source>
        <dbReference type="ARBA" id="ARBA00008867"/>
    </source>
</evidence>
<dbReference type="GO" id="GO:0004674">
    <property type="term" value="F:protein serine/threonine kinase activity"/>
    <property type="evidence" value="ECO:0007669"/>
    <property type="project" value="UniProtKB-KW"/>
</dbReference>
<dbReference type="GO" id="GO:0005856">
    <property type="term" value="C:cytoskeleton"/>
    <property type="evidence" value="ECO:0007669"/>
    <property type="project" value="TreeGrafter"/>
</dbReference>
<accession>A0A8H7URW6</accession>
<dbReference type="PROSITE" id="PS00107">
    <property type="entry name" value="PROTEIN_KINASE_ATP"/>
    <property type="match status" value="1"/>
</dbReference>
<feature type="compositionally biased region" description="Basic residues" evidence="9">
    <location>
        <begin position="659"/>
        <end position="678"/>
    </location>
</feature>